<dbReference type="PANTHER" id="PTHR46266">
    <property type="entry name" value="TRANSCRIPTION FACTOR TT8"/>
    <property type="match status" value="1"/>
</dbReference>
<evidence type="ECO:0000256" key="2">
    <source>
        <dbReference type="ARBA" id="ARBA00023159"/>
    </source>
</evidence>
<name>A0A1Q3D0K5_CEPFO</name>
<dbReference type="PANTHER" id="PTHR46266:SF3">
    <property type="entry name" value="TRANSCRIPTION FACTOR EGL1"/>
    <property type="match status" value="1"/>
</dbReference>
<sequence length="183" mass="20758">MKILTVTISQWQRSLSLSLSNISGIQSPTLSLSNISGLQSPSLSLSTPTTSRQRPLLLLFSHSQRLLCRVLEWGDGYYNGDIKTRKTVQSMEINAYQLVLQRCKQLRELYESLSVGESSPQARRRSISLSPEDLSDKEWYYLVCMSFMFNNSQGLLGRTLANVNPYGYAMLIMKIAKFSVARY</sequence>
<protein>
    <submittedName>
        <fullName evidence="5">BHLH-MYC_N domain-containing protein</fullName>
    </submittedName>
</protein>
<accession>A0A1Q3D0K5</accession>
<dbReference type="InterPro" id="IPR025610">
    <property type="entry name" value="MYC/MYB_N"/>
</dbReference>
<evidence type="ECO:0000313" key="5">
    <source>
        <dbReference type="EMBL" id="GAV85823.1"/>
    </source>
</evidence>
<dbReference type="AlphaFoldDB" id="A0A1Q3D0K5"/>
<keyword evidence="1" id="KW-0805">Transcription regulation</keyword>
<dbReference type="OrthoDB" id="690068at2759"/>
<reference evidence="6" key="1">
    <citation type="submission" date="2016-04" db="EMBL/GenBank/DDBJ databases">
        <title>Cephalotus genome sequencing.</title>
        <authorList>
            <person name="Fukushima K."/>
            <person name="Hasebe M."/>
            <person name="Fang X."/>
        </authorList>
    </citation>
    <scope>NUCLEOTIDE SEQUENCE [LARGE SCALE GENOMIC DNA]</scope>
    <source>
        <strain evidence="6">cv. St1</strain>
    </source>
</reference>
<organism evidence="5 6">
    <name type="scientific">Cephalotus follicularis</name>
    <name type="common">Albany pitcher plant</name>
    <dbReference type="NCBI Taxonomy" id="3775"/>
    <lineage>
        <taxon>Eukaryota</taxon>
        <taxon>Viridiplantae</taxon>
        <taxon>Streptophyta</taxon>
        <taxon>Embryophyta</taxon>
        <taxon>Tracheophyta</taxon>
        <taxon>Spermatophyta</taxon>
        <taxon>Magnoliopsida</taxon>
        <taxon>eudicotyledons</taxon>
        <taxon>Gunneridae</taxon>
        <taxon>Pentapetalae</taxon>
        <taxon>rosids</taxon>
        <taxon>fabids</taxon>
        <taxon>Oxalidales</taxon>
        <taxon>Cephalotaceae</taxon>
        <taxon>Cephalotus</taxon>
    </lineage>
</organism>
<proteinExistence type="predicted"/>
<comment type="caution">
    <text evidence="5">The sequence shown here is derived from an EMBL/GenBank/DDBJ whole genome shotgun (WGS) entry which is preliminary data.</text>
</comment>
<dbReference type="InParanoid" id="A0A1Q3D0K5"/>
<dbReference type="STRING" id="3775.A0A1Q3D0K5"/>
<evidence type="ECO:0000313" key="6">
    <source>
        <dbReference type="Proteomes" id="UP000187406"/>
    </source>
</evidence>
<evidence type="ECO:0000256" key="1">
    <source>
        <dbReference type="ARBA" id="ARBA00023015"/>
    </source>
</evidence>
<dbReference type="Pfam" id="PF14215">
    <property type="entry name" value="bHLH-MYC_N"/>
    <property type="match status" value="1"/>
</dbReference>
<evidence type="ECO:0000259" key="4">
    <source>
        <dbReference type="Pfam" id="PF14215"/>
    </source>
</evidence>
<keyword evidence="3" id="KW-0804">Transcription</keyword>
<keyword evidence="2" id="KW-0010">Activator</keyword>
<gene>
    <name evidence="5" type="ORF">CFOL_v3_29257</name>
</gene>
<dbReference type="Proteomes" id="UP000187406">
    <property type="component" value="Unassembled WGS sequence"/>
</dbReference>
<evidence type="ECO:0000256" key="3">
    <source>
        <dbReference type="ARBA" id="ARBA00023163"/>
    </source>
</evidence>
<dbReference type="EMBL" id="BDDD01003697">
    <property type="protein sequence ID" value="GAV85823.1"/>
    <property type="molecule type" value="Genomic_DNA"/>
</dbReference>
<keyword evidence="6" id="KW-1185">Reference proteome</keyword>
<feature type="domain" description="Transcription factor MYC/MYB N-terminal" evidence="4">
    <location>
        <begin position="69"/>
        <end position="164"/>
    </location>
</feature>